<feature type="domain" description="Reverse transcriptase zinc-binding" evidence="8">
    <location>
        <begin position="1342"/>
        <end position="1426"/>
    </location>
</feature>
<dbReference type="PRINTS" id="PR00364">
    <property type="entry name" value="DISEASERSIST"/>
</dbReference>
<reference evidence="11" key="1">
    <citation type="journal article" date="2013" name="Nat. Commun.">
        <title>Whole-genome sequencing of Oryza brachyantha reveals mechanisms underlying Oryza genome evolution.</title>
        <authorList>
            <person name="Chen J."/>
            <person name="Huang Q."/>
            <person name="Gao D."/>
            <person name="Wang J."/>
            <person name="Lang Y."/>
            <person name="Liu T."/>
            <person name="Li B."/>
            <person name="Bai Z."/>
            <person name="Luis Goicoechea J."/>
            <person name="Liang C."/>
            <person name="Chen C."/>
            <person name="Zhang W."/>
            <person name="Sun S."/>
            <person name="Liao Y."/>
            <person name="Zhang X."/>
            <person name="Yang L."/>
            <person name="Song C."/>
            <person name="Wang M."/>
            <person name="Shi J."/>
            <person name="Liu G."/>
            <person name="Liu J."/>
            <person name="Zhou H."/>
            <person name="Zhou W."/>
            <person name="Yu Q."/>
            <person name="An N."/>
            <person name="Chen Y."/>
            <person name="Cai Q."/>
            <person name="Wang B."/>
            <person name="Liu B."/>
            <person name="Min J."/>
            <person name="Huang Y."/>
            <person name="Wu H."/>
            <person name="Li Z."/>
            <person name="Zhang Y."/>
            <person name="Yin Y."/>
            <person name="Song W."/>
            <person name="Jiang J."/>
            <person name="Jackson S.A."/>
            <person name="Wing R.A."/>
            <person name="Wang J."/>
            <person name="Chen M."/>
        </authorList>
    </citation>
    <scope>NUCLEOTIDE SEQUENCE [LARGE SCALE GENOMIC DNA]</scope>
    <source>
        <strain evidence="11">cv. IRGC 101232</strain>
    </source>
</reference>
<dbReference type="Pfam" id="PF23559">
    <property type="entry name" value="WHD_DRP"/>
    <property type="match status" value="1"/>
</dbReference>
<dbReference type="Pfam" id="PF13966">
    <property type="entry name" value="zf-RVT"/>
    <property type="match status" value="1"/>
</dbReference>
<dbReference type="HOGENOM" id="CLU_000837_8_4_1"/>
<keyword evidence="6" id="KW-0067">ATP-binding</keyword>
<evidence type="ECO:0000256" key="3">
    <source>
        <dbReference type="ARBA" id="ARBA00022737"/>
    </source>
</evidence>
<feature type="domain" description="NB-ARC" evidence="7">
    <location>
        <begin position="220"/>
        <end position="384"/>
    </location>
</feature>
<dbReference type="Pfam" id="PF18052">
    <property type="entry name" value="Rx_N"/>
    <property type="match status" value="1"/>
</dbReference>
<keyword evidence="12" id="KW-1185">Reference proteome</keyword>
<comment type="similarity">
    <text evidence="1">Belongs to the disease resistance NB-LRR family.</text>
</comment>
<keyword evidence="2" id="KW-0433">Leucine-rich repeat</keyword>
<proteinExistence type="inferred from homology"/>
<protein>
    <submittedName>
        <fullName evidence="11">Uncharacterized protein</fullName>
    </submittedName>
</protein>
<keyword evidence="3" id="KW-0677">Repeat</keyword>
<dbReference type="GO" id="GO:0009626">
    <property type="term" value="P:plant-type hypersensitive response"/>
    <property type="evidence" value="ECO:0007669"/>
    <property type="project" value="UniProtKB-ARBA"/>
</dbReference>
<dbReference type="InterPro" id="IPR026960">
    <property type="entry name" value="RVT-Znf"/>
</dbReference>
<dbReference type="InterPro" id="IPR036388">
    <property type="entry name" value="WH-like_DNA-bd_sf"/>
</dbReference>
<evidence type="ECO:0000256" key="5">
    <source>
        <dbReference type="ARBA" id="ARBA00022821"/>
    </source>
</evidence>
<dbReference type="STRING" id="4533.J3M1I9"/>
<evidence type="ECO:0000259" key="7">
    <source>
        <dbReference type="Pfam" id="PF00931"/>
    </source>
</evidence>
<dbReference type="PANTHER" id="PTHR36766">
    <property type="entry name" value="PLANT BROAD-SPECTRUM MILDEW RESISTANCE PROTEIN RPW8"/>
    <property type="match status" value="1"/>
</dbReference>
<keyword evidence="4" id="KW-0547">Nucleotide-binding</keyword>
<evidence type="ECO:0000259" key="8">
    <source>
        <dbReference type="Pfam" id="PF13966"/>
    </source>
</evidence>
<evidence type="ECO:0000313" key="11">
    <source>
        <dbReference type="EnsemblPlants" id="OB04G32640.1"/>
    </source>
</evidence>
<evidence type="ECO:0000259" key="9">
    <source>
        <dbReference type="Pfam" id="PF18052"/>
    </source>
</evidence>
<dbReference type="SUPFAM" id="SSF52058">
    <property type="entry name" value="L domain-like"/>
    <property type="match status" value="2"/>
</dbReference>
<dbReference type="Gramene" id="OB04G32640.1">
    <property type="protein sequence ID" value="OB04G32640.1"/>
    <property type="gene ID" value="OB04G32640"/>
</dbReference>
<dbReference type="GO" id="GO:0043531">
    <property type="term" value="F:ADP binding"/>
    <property type="evidence" value="ECO:0007669"/>
    <property type="project" value="InterPro"/>
</dbReference>
<feature type="domain" description="Disease resistance protein winged helix" evidence="10">
    <location>
        <begin position="470"/>
        <end position="540"/>
    </location>
</feature>
<dbReference type="Gene3D" id="3.80.10.10">
    <property type="entry name" value="Ribonuclease Inhibitor"/>
    <property type="match status" value="4"/>
</dbReference>
<dbReference type="InterPro" id="IPR058922">
    <property type="entry name" value="WHD_DRP"/>
</dbReference>
<dbReference type="Proteomes" id="UP000006038">
    <property type="component" value="Chromosome 4"/>
</dbReference>
<dbReference type="Gene3D" id="1.20.5.4130">
    <property type="match status" value="1"/>
</dbReference>
<evidence type="ECO:0000256" key="4">
    <source>
        <dbReference type="ARBA" id="ARBA00022741"/>
    </source>
</evidence>
<dbReference type="eggNOG" id="KOG4658">
    <property type="taxonomic scope" value="Eukaryota"/>
</dbReference>
<dbReference type="Pfam" id="PF00931">
    <property type="entry name" value="NB-ARC"/>
    <property type="match status" value="1"/>
</dbReference>
<dbReference type="GO" id="GO:0002758">
    <property type="term" value="P:innate immune response-activating signaling pathway"/>
    <property type="evidence" value="ECO:0007669"/>
    <property type="project" value="UniProtKB-ARBA"/>
</dbReference>
<dbReference type="EnsemblPlants" id="OB04G32640.1">
    <property type="protein sequence ID" value="OB04G32640.1"/>
    <property type="gene ID" value="OB04G32640"/>
</dbReference>
<dbReference type="InterPro" id="IPR002182">
    <property type="entry name" value="NB-ARC"/>
</dbReference>
<sequence length="1479" mass="168299">MEVWSTVGQAAIGWLVEGILGSLFTEKLISWFRQVNLDEDVEKLVWEMRNVAVVLEAAKGMKIHENDPLAGSLFNLKDLLYDAEDVLDELDYYQLKEKIIKGNSEEDTVQTISSFFPIRWFTGWKRKREENHAFIDDKSQFSVTTKQIAGKLRDACSDVSKGLKINGLLKSPEASNLSHQSTPPATNATTSSYLLEPIVYGRDEEMESIRKLIMTNNSNRSNGITILPIVGNGGIGKTTLAQLVYKDSEIGKSAIKIWVHVSDKFDLHKVTREILECVSKKKQKETSNFNMLQQDLEKHMKSKRFLIVLDDVWDVTTDSWNKLLAPLIANHVNPSQEKVTGNSVIIVTTRNRTTAEFCGTVRSINLGGLEDDGIWSLFKVYAFGSDRHGSDPNLQNLGRKIAKELKGNPLAAKTVGSLLRRNLTVDHWSSIIENKEWQSLQHTDGIMHALKFSYDHLPSHLQQCFSYCSLFPKGYYFNEAQLIHIWIAQGFVERSSENLEQKGREYLAELVNSGFYQQVEIMWPTLSEEYVVHDLMHDLARMVSQTECATIDGSECKELAPSIRHLSILTDSAYWEEPNGNISRNEEFEKRLLKVTSRSKLRTLILIGQHDTLFFQSFQNAFKEAQHLRLLHMTSKYANFDSFLSKLVNYIHLRYLRVENEEFQGALPQALDKCYHLQVLDINSCTPDEYFSDSDMSSEPSMDMEGEGERLPKSDIEVTFPTWFATSLASLQALHLENCGKWQILSLDRLCLLKKLVLIRMSNAVEVIIRSLEELVLIEMPKLKRCSCTSVTSVRIMNYSLRVLTIKSCPELELFPLFENCHQFNVKRASWFFRLCKLTIHDCPNLSMPHSLPPSTIVSELSISRVSTLPTMEGSSSGTLRIGLPISSSSQLFDGDSDQLTTLNYKVLSFHNMRFLTGLVINGCQHLTSISFKGLRKLICLKSLEIYSCPEFLSSDVPSELICKGTTAENRDALPSLECLTIISCGITGKWLSLMMEHAQALQELCLVDCKNITGLSIGQEEASQPNIMSSLEASSLGYPDDARTSSAQDGLLRIPLNLISSLKKISVRECSDISFIDSDEGFARFASLEELSIDVCDDLAEKLLPCLLGNAMHLKKLQVEAIFLKSLQLQSCMALEELDILCCESLTALEGFQSLRSLRCLKVWECSGFVPCLEGLSRQGHQLFPRLERLVIDDPSILNTSFRSQLTSLTRLELSGCSNEVERLTDEQDNGLQHLTSLEELQFSSCIYLKDLPAGLHNLPSLKKLEISECKKIVQLPNEGLPPSLEELDISYCSRELSDQCRTLANKLKEQKRYWDEVERTELIEGEEDTITWKLEPQANFTVRLAYDLLFMATEGTRWGSLLWKTRAPSKVKFFVWLAIKRRCLTANNLQKRGWPNQTICALCYQIDETYDHLLMKCDYTDRVWRLWKAWTNIPFQTPREAGKELQDWWIDTRQVFGKKFRKSFDSAFVLICWEICK</sequence>
<dbReference type="Gene3D" id="3.40.50.300">
    <property type="entry name" value="P-loop containing nucleotide triphosphate hydrolases"/>
    <property type="match status" value="1"/>
</dbReference>
<dbReference type="PANTHER" id="PTHR36766:SF73">
    <property type="entry name" value="NB-ARC DOMAIN-CONTAINING PROTEIN"/>
    <property type="match status" value="1"/>
</dbReference>
<dbReference type="InterPro" id="IPR027417">
    <property type="entry name" value="P-loop_NTPase"/>
</dbReference>
<dbReference type="GO" id="GO:0042742">
    <property type="term" value="P:defense response to bacterium"/>
    <property type="evidence" value="ECO:0007669"/>
    <property type="project" value="UniProtKB-ARBA"/>
</dbReference>
<name>J3M1I9_ORYBR</name>
<dbReference type="FunFam" id="1.10.10.10:FF:000322">
    <property type="entry name" value="Probable disease resistance protein At1g63360"/>
    <property type="match status" value="1"/>
</dbReference>
<dbReference type="GO" id="GO:0005524">
    <property type="term" value="F:ATP binding"/>
    <property type="evidence" value="ECO:0007669"/>
    <property type="project" value="UniProtKB-KW"/>
</dbReference>
<keyword evidence="5" id="KW-0611">Plant defense</keyword>
<feature type="domain" description="Disease resistance N-terminal" evidence="9">
    <location>
        <begin position="20"/>
        <end position="104"/>
    </location>
</feature>
<dbReference type="InterPro" id="IPR032675">
    <property type="entry name" value="LRR_dom_sf"/>
</dbReference>
<dbReference type="Gene3D" id="1.10.10.10">
    <property type="entry name" value="Winged helix-like DNA-binding domain superfamily/Winged helix DNA-binding domain"/>
    <property type="match status" value="1"/>
</dbReference>
<evidence type="ECO:0000313" key="12">
    <source>
        <dbReference type="Proteomes" id="UP000006038"/>
    </source>
</evidence>
<dbReference type="SMART" id="SM00367">
    <property type="entry name" value="LRR_CC"/>
    <property type="match status" value="6"/>
</dbReference>
<dbReference type="InterPro" id="IPR041118">
    <property type="entry name" value="Rx_N"/>
</dbReference>
<accession>J3M1I9</accession>
<evidence type="ECO:0000256" key="6">
    <source>
        <dbReference type="ARBA" id="ARBA00022840"/>
    </source>
</evidence>
<evidence type="ECO:0000259" key="10">
    <source>
        <dbReference type="Pfam" id="PF23559"/>
    </source>
</evidence>
<dbReference type="InterPro" id="IPR006553">
    <property type="entry name" value="Leu-rich_rpt_Cys-con_subtyp"/>
</dbReference>
<organism evidence="11">
    <name type="scientific">Oryza brachyantha</name>
    <name type="common">malo sina</name>
    <dbReference type="NCBI Taxonomy" id="4533"/>
    <lineage>
        <taxon>Eukaryota</taxon>
        <taxon>Viridiplantae</taxon>
        <taxon>Streptophyta</taxon>
        <taxon>Embryophyta</taxon>
        <taxon>Tracheophyta</taxon>
        <taxon>Spermatophyta</taxon>
        <taxon>Magnoliopsida</taxon>
        <taxon>Liliopsida</taxon>
        <taxon>Poales</taxon>
        <taxon>Poaceae</taxon>
        <taxon>BOP clade</taxon>
        <taxon>Oryzoideae</taxon>
        <taxon>Oryzeae</taxon>
        <taxon>Oryzinae</taxon>
        <taxon>Oryza</taxon>
    </lineage>
</organism>
<reference evidence="11" key="2">
    <citation type="submission" date="2013-04" db="UniProtKB">
        <authorList>
            <consortium name="EnsemblPlants"/>
        </authorList>
    </citation>
    <scope>IDENTIFICATION</scope>
</reference>
<dbReference type="OMA" id="HAFGNDK"/>
<evidence type="ECO:0000256" key="2">
    <source>
        <dbReference type="ARBA" id="ARBA00022614"/>
    </source>
</evidence>
<dbReference type="SUPFAM" id="SSF52540">
    <property type="entry name" value="P-loop containing nucleoside triphosphate hydrolases"/>
    <property type="match status" value="1"/>
</dbReference>
<evidence type="ECO:0000256" key="1">
    <source>
        <dbReference type="ARBA" id="ARBA00008894"/>
    </source>
</evidence>